<evidence type="ECO:0000313" key="2">
    <source>
        <dbReference type="EMBL" id="GAA2611044.1"/>
    </source>
</evidence>
<dbReference type="PANTHER" id="PTHR36180">
    <property type="entry name" value="DNA-BINDING PROTEIN-RELATED-RELATED"/>
    <property type="match status" value="1"/>
</dbReference>
<dbReference type="Proteomes" id="UP001501447">
    <property type="component" value="Unassembled WGS sequence"/>
</dbReference>
<name>A0ABN3Q0K7_9ACTN</name>
<dbReference type="PANTHER" id="PTHR36180:SF2">
    <property type="entry name" value="BRO FAMILY PROTEIN"/>
    <property type="match status" value="1"/>
</dbReference>
<dbReference type="Pfam" id="PF02498">
    <property type="entry name" value="Bro-N"/>
    <property type="match status" value="1"/>
</dbReference>
<dbReference type="InterPro" id="IPR003497">
    <property type="entry name" value="BRO_N_domain"/>
</dbReference>
<gene>
    <name evidence="2" type="ORF">GCM10009863_25810</name>
</gene>
<dbReference type="PROSITE" id="PS51750">
    <property type="entry name" value="BRO_N"/>
    <property type="match status" value="1"/>
</dbReference>
<sequence length="330" mass="36341">MMLMREQHMPPPDGAVRRQDAIEIGDFVYAATGARVRRLTTPDGRHWFPAVDVSRELGHSNPSEALRRHVPATMRSTLETLISREGWSLPAGQGFKKSMVMLSLNGLIRLVNGCVKRECEPFKNWITEVVVAIQREGSYSLGKAEVQPRDPGAPTVYAMPGQVADAIVRLEEHNLRLDEEWLAQRHEDRRFQRELLEQQSEMLTQQREIVALLARIAGGAAPVADQAGSLPRAASPTGGAVSLPSLRERKQLVITKDVWPVAALMAGLLTTDGEAKVSTEDLVTRTGLPQHQVLAALRLMLRHGCFRQSGADETGALVYVLPGRDLGSDL</sequence>
<accession>A0ABN3Q0K7</accession>
<keyword evidence="3" id="KW-1185">Reference proteome</keyword>
<organism evidence="2 3">
    <name type="scientific">Streptomyces axinellae</name>
    <dbReference type="NCBI Taxonomy" id="552788"/>
    <lineage>
        <taxon>Bacteria</taxon>
        <taxon>Bacillati</taxon>
        <taxon>Actinomycetota</taxon>
        <taxon>Actinomycetes</taxon>
        <taxon>Kitasatosporales</taxon>
        <taxon>Streptomycetaceae</taxon>
        <taxon>Streptomyces</taxon>
    </lineage>
</organism>
<protein>
    <submittedName>
        <fullName evidence="2">BRO family protein</fullName>
    </submittedName>
</protein>
<dbReference type="EMBL" id="BAAARJ010000007">
    <property type="protein sequence ID" value="GAA2611044.1"/>
    <property type="molecule type" value="Genomic_DNA"/>
</dbReference>
<evidence type="ECO:0000313" key="3">
    <source>
        <dbReference type="Proteomes" id="UP001501447"/>
    </source>
</evidence>
<comment type="caution">
    <text evidence="2">The sequence shown here is derived from an EMBL/GenBank/DDBJ whole genome shotgun (WGS) entry which is preliminary data.</text>
</comment>
<feature type="domain" description="Bro-N" evidence="1">
    <location>
        <begin position="21"/>
        <end position="137"/>
    </location>
</feature>
<dbReference type="SMART" id="SM01040">
    <property type="entry name" value="Bro-N"/>
    <property type="match status" value="1"/>
</dbReference>
<proteinExistence type="predicted"/>
<evidence type="ECO:0000259" key="1">
    <source>
        <dbReference type="PROSITE" id="PS51750"/>
    </source>
</evidence>
<reference evidence="2 3" key="1">
    <citation type="journal article" date="2019" name="Int. J. Syst. Evol. Microbiol.">
        <title>The Global Catalogue of Microorganisms (GCM) 10K type strain sequencing project: providing services to taxonomists for standard genome sequencing and annotation.</title>
        <authorList>
            <consortium name="The Broad Institute Genomics Platform"/>
            <consortium name="The Broad Institute Genome Sequencing Center for Infectious Disease"/>
            <person name="Wu L."/>
            <person name="Ma J."/>
        </authorList>
    </citation>
    <scope>NUCLEOTIDE SEQUENCE [LARGE SCALE GENOMIC DNA]</scope>
    <source>
        <strain evidence="2 3">JCM 16373</strain>
    </source>
</reference>